<accession>A0ABZ0IJ85</accession>
<dbReference type="EMBL" id="CP136051">
    <property type="protein sequence ID" value="WOK04538.1"/>
    <property type="molecule type" value="Genomic_DNA"/>
</dbReference>
<gene>
    <name evidence="1" type="ORF">RT717_15765</name>
</gene>
<keyword evidence="2" id="KW-1185">Reference proteome</keyword>
<dbReference type="SUPFAM" id="SSF49464">
    <property type="entry name" value="Carboxypeptidase regulatory domain-like"/>
    <property type="match status" value="1"/>
</dbReference>
<reference evidence="1 2" key="1">
    <citation type="journal article" date="2023" name="Microbiol. Resour. Announc.">
        <title>Complete Genome Sequence of Imperialibacter roseus strain P4T.</title>
        <authorList>
            <person name="Tizabi D.R."/>
            <person name="Bachvaroff T."/>
            <person name="Hill R.T."/>
        </authorList>
    </citation>
    <scope>NUCLEOTIDE SEQUENCE [LARGE SCALE GENOMIC DNA]</scope>
    <source>
        <strain evidence="1 2">P4T</strain>
    </source>
</reference>
<dbReference type="Proteomes" id="UP001302349">
    <property type="component" value="Chromosome"/>
</dbReference>
<protein>
    <recommendedName>
        <fullName evidence="3">Carboxypeptidase-like regulatory domain-containing protein</fullName>
    </recommendedName>
</protein>
<evidence type="ECO:0000313" key="1">
    <source>
        <dbReference type="EMBL" id="WOK04538.1"/>
    </source>
</evidence>
<evidence type="ECO:0000313" key="2">
    <source>
        <dbReference type="Proteomes" id="UP001302349"/>
    </source>
</evidence>
<dbReference type="Pfam" id="PF13715">
    <property type="entry name" value="CarbopepD_reg_2"/>
    <property type="match status" value="1"/>
</dbReference>
<sequence length="196" mass="22468">MRLLITIFALTLLPTIVLGQQRTIKGRLVSVDDRTPIPGWNVLEPGTKNGTVTDVNGEFTLTLNSQPTIIWFPQCFTQLYVEYEENIDFKEIVLGTDIRDQIYKDSKKIERKLTRAQPTRNLWGEIIHKKTKDPVDSCEIRIKGTMEVVYSNAKGGFMITVPNNKTIQLEINKGGLSQLVTYDVDTDFKRMKLKYK</sequence>
<organism evidence="1 2">
    <name type="scientific">Imperialibacter roseus</name>
    <dbReference type="NCBI Taxonomy" id="1324217"/>
    <lineage>
        <taxon>Bacteria</taxon>
        <taxon>Pseudomonadati</taxon>
        <taxon>Bacteroidota</taxon>
        <taxon>Cytophagia</taxon>
        <taxon>Cytophagales</taxon>
        <taxon>Flammeovirgaceae</taxon>
        <taxon>Imperialibacter</taxon>
    </lineage>
</organism>
<dbReference type="RefSeq" id="WP_317487345.1">
    <property type="nucleotide sequence ID" value="NZ_CP136051.1"/>
</dbReference>
<evidence type="ECO:0008006" key="3">
    <source>
        <dbReference type="Google" id="ProtNLM"/>
    </source>
</evidence>
<proteinExistence type="predicted"/>
<name>A0ABZ0IJ85_9BACT</name>
<dbReference type="InterPro" id="IPR008969">
    <property type="entry name" value="CarboxyPept-like_regulatory"/>
</dbReference>